<organism evidence="1 2">
    <name type="scientific">Clostridium botulinum CFSAN001627</name>
    <dbReference type="NCBI Taxonomy" id="1232189"/>
    <lineage>
        <taxon>Bacteria</taxon>
        <taxon>Bacillati</taxon>
        <taxon>Bacillota</taxon>
        <taxon>Clostridia</taxon>
        <taxon>Eubacteriales</taxon>
        <taxon>Clostridiaceae</taxon>
        <taxon>Clostridium</taxon>
    </lineage>
</organism>
<evidence type="ECO:0000313" key="2">
    <source>
        <dbReference type="Proteomes" id="UP000011944"/>
    </source>
</evidence>
<accession>M1ZXB9</accession>
<dbReference type="AlphaFoldDB" id="M1ZXB9"/>
<name>M1ZXB9_CLOBO</name>
<reference evidence="1 2" key="1">
    <citation type="submission" date="2012-10" db="EMBL/GenBank/DDBJ databases">
        <authorList>
            <person name="Strain E.A."/>
            <person name="Brown E."/>
            <person name="Allard M.W."/>
            <person name="Gonzalez-Escalona N."/>
            <person name="Timme R."/>
        </authorList>
    </citation>
    <scope>NUCLEOTIDE SEQUENCE [LARGE SCALE GENOMIC DNA]</scope>
    <source>
        <strain evidence="1 2">CFSAN001627</strain>
    </source>
</reference>
<proteinExistence type="predicted"/>
<dbReference type="Proteomes" id="UP000011944">
    <property type="component" value="Unassembled WGS sequence"/>
</dbReference>
<feature type="non-terminal residue" evidence="1">
    <location>
        <position position="44"/>
    </location>
</feature>
<comment type="caution">
    <text evidence="1">The sequence shown here is derived from an EMBL/GenBank/DDBJ whole genome shotgun (WGS) entry which is preliminary data.</text>
</comment>
<reference evidence="1 2" key="2">
    <citation type="submission" date="2013-03" db="EMBL/GenBank/DDBJ databases">
        <title>Diversity in Clostridium botulinum.</title>
        <authorList>
            <person name="Timme R.E."/>
            <person name="Allard M."/>
            <person name="Luo Y."/>
            <person name="Strain E."/>
            <person name="Gonzalez-Escalona N."/>
            <person name="Brown E."/>
        </authorList>
    </citation>
    <scope>NUCLEOTIDE SEQUENCE [LARGE SCALE GENOMIC DNA]</scope>
    <source>
        <strain evidence="1 2">CFSAN001627</strain>
    </source>
</reference>
<sequence length="44" mass="5123">MENFDKDLRSIQQARDLARLGKVAADKIADYTEEQIDKILRNMV</sequence>
<dbReference type="EMBL" id="AMXI01000507">
    <property type="protein sequence ID" value="EKN42089.1"/>
    <property type="molecule type" value="Genomic_DNA"/>
</dbReference>
<protein>
    <submittedName>
        <fullName evidence="1">Acetaldehyde dehydrogenase</fullName>
    </submittedName>
</protein>
<evidence type="ECO:0000313" key="1">
    <source>
        <dbReference type="EMBL" id="EKN42089.1"/>
    </source>
</evidence>
<gene>
    <name evidence="1" type="ORF">CFSAN001627_09067</name>
</gene>